<dbReference type="EMBL" id="FQZT01000006">
    <property type="protein sequence ID" value="SHJ27262.1"/>
    <property type="molecule type" value="Genomic_DNA"/>
</dbReference>
<dbReference type="Proteomes" id="UP000184171">
    <property type="component" value="Unassembled WGS sequence"/>
</dbReference>
<organism evidence="2 3">
    <name type="scientific">Malonomonas rubra DSM 5091</name>
    <dbReference type="NCBI Taxonomy" id="1122189"/>
    <lineage>
        <taxon>Bacteria</taxon>
        <taxon>Pseudomonadati</taxon>
        <taxon>Thermodesulfobacteriota</taxon>
        <taxon>Desulfuromonadia</taxon>
        <taxon>Desulfuromonadales</taxon>
        <taxon>Geopsychrobacteraceae</taxon>
        <taxon>Malonomonas</taxon>
    </lineage>
</organism>
<sequence length="197" mass="20848">MKMSVKQLGILAISLLMFCLSGCAVTSSGSGEETFKNSVMNFAAVQSVAVLPFQNLTADDDAAARVRDAFMGMLLATEAIYVLPPGEVQRGIERTSLRNPSAPSSDKVKALGEILQVDAVMTGVLREYGNVRSGQTEANLISLSLQMMEVETGSIVWSGASTKGGIGVPERLFGGGGNPMNEVTKEAVNDLLNQLFQ</sequence>
<dbReference type="Gene3D" id="3.40.50.10610">
    <property type="entry name" value="ABC-type transport auxiliary lipoprotein component"/>
    <property type="match status" value="1"/>
</dbReference>
<dbReference type="AlphaFoldDB" id="A0A1M6HYG5"/>
<evidence type="ECO:0000313" key="3">
    <source>
        <dbReference type="Proteomes" id="UP000184171"/>
    </source>
</evidence>
<gene>
    <name evidence="2" type="ORF">SAMN02745165_01929</name>
</gene>
<dbReference type="Pfam" id="PF05643">
    <property type="entry name" value="GNA1162-like"/>
    <property type="match status" value="1"/>
</dbReference>
<proteinExistence type="predicted"/>
<reference evidence="2 3" key="1">
    <citation type="submission" date="2016-11" db="EMBL/GenBank/DDBJ databases">
        <authorList>
            <person name="Jaros S."/>
            <person name="Januszkiewicz K."/>
            <person name="Wedrychowicz H."/>
        </authorList>
    </citation>
    <scope>NUCLEOTIDE SEQUENCE [LARGE SCALE GENOMIC DNA]</scope>
    <source>
        <strain evidence="2 3">DSM 5091</strain>
    </source>
</reference>
<name>A0A1M6HYG5_MALRU</name>
<keyword evidence="1" id="KW-0732">Signal</keyword>
<accession>A0A1M6HYG5</accession>
<keyword evidence="3" id="KW-1185">Reference proteome</keyword>
<dbReference type="STRING" id="1122189.SAMN02745165_01929"/>
<feature type="chain" id="PRO_5012002684" evidence="1">
    <location>
        <begin position="25"/>
        <end position="197"/>
    </location>
</feature>
<dbReference type="RefSeq" id="WP_084091954.1">
    <property type="nucleotide sequence ID" value="NZ_FQZT01000006.1"/>
</dbReference>
<feature type="signal peptide" evidence="1">
    <location>
        <begin position="1"/>
        <end position="24"/>
    </location>
</feature>
<dbReference type="InterPro" id="IPR008517">
    <property type="entry name" value="GNA1162-like"/>
</dbReference>
<evidence type="ECO:0000313" key="2">
    <source>
        <dbReference type="EMBL" id="SHJ27262.1"/>
    </source>
</evidence>
<protein>
    <submittedName>
        <fullName evidence="2">Putative lipoprotein</fullName>
    </submittedName>
</protein>
<keyword evidence="2" id="KW-0449">Lipoprotein</keyword>
<evidence type="ECO:0000256" key="1">
    <source>
        <dbReference type="SAM" id="SignalP"/>
    </source>
</evidence>